<evidence type="ECO:0000313" key="2">
    <source>
        <dbReference type="Proteomes" id="UP000824334"/>
    </source>
</evidence>
<dbReference type="GeneID" id="94374590"/>
<dbReference type="RefSeq" id="WP_219353931.1">
    <property type="nucleotide sequence ID" value="NZ_CP080034.1"/>
</dbReference>
<keyword evidence="1" id="KW-0378">Hydrolase</keyword>
<proteinExistence type="predicted"/>
<dbReference type="GO" id="GO:0006508">
    <property type="term" value="P:proteolysis"/>
    <property type="evidence" value="ECO:0007669"/>
    <property type="project" value="UniProtKB-KW"/>
</dbReference>
<evidence type="ECO:0000313" key="1">
    <source>
        <dbReference type="EMBL" id="QYC11331.1"/>
    </source>
</evidence>
<accession>A0ABX8TJI1</accession>
<gene>
    <name evidence="1" type="ORF">KWG56_04890</name>
</gene>
<dbReference type="GO" id="GO:0008233">
    <property type="term" value="F:peptidase activity"/>
    <property type="evidence" value="ECO:0007669"/>
    <property type="project" value="UniProtKB-KW"/>
</dbReference>
<organism evidence="1 2">
    <name type="scientific">Brevundimonas nasdae</name>
    <dbReference type="NCBI Taxonomy" id="172043"/>
    <lineage>
        <taxon>Bacteria</taxon>
        <taxon>Pseudomonadati</taxon>
        <taxon>Pseudomonadota</taxon>
        <taxon>Alphaproteobacteria</taxon>
        <taxon>Caulobacterales</taxon>
        <taxon>Caulobacteraceae</taxon>
        <taxon>Brevundimonas</taxon>
    </lineage>
</organism>
<keyword evidence="1" id="KW-0645">Protease</keyword>
<dbReference type="Proteomes" id="UP000824334">
    <property type="component" value="Chromosome"/>
</dbReference>
<protein>
    <submittedName>
        <fullName evidence="1">Serine protease</fullName>
    </submittedName>
</protein>
<reference evidence="1 2" key="1">
    <citation type="submission" date="2021-07" db="EMBL/GenBank/DDBJ databases">
        <title>Isolation and characterization of bacteria from a gold mining with a capacity of golden bioaccumulation.</title>
        <authorList>
            <person name="Yang X.J."/>
        </authorList>
    </citation>
    <scope>NUCLEOTIDE SEQUENCE [LARGE SCALE GENOMIC DNA]</scope>
    <source>
        <strain evidence="1 2">Au29</strain>
    </source>
</reference>
<sequence length="276" mass="28659">MFADQISAPAPVQAGFAAARAAEPRRDAAAAVIDATVQIDQPSGEGLRTVATAFLVSAPRPDGAPRTVLVTARHVLEQMPERSARVGWRLQEPDGGWRFSPQPLEIRDAALGPLWTAPPDRDIAVMEVTAPEAFARAAIPLAWLAEAEDFETAGAAAGDELFALGFPGGLSSNRAGFPILRVGRIASWPLTPIRAFPTFLLDFRVFPGDSGGPVFRPGGGAAGQPPVIVGVVIKEVVAPGPVGQPQGQGQGIGLGVIAHAAYVRQAIALLDAPGRP</sequence>
<dbReference type="EMBL" id="CP080034">
    <property type="protein sequence ID" value="QYC11331.1"/>
    <property type="molecule type" value="Genomic_DNA"/>
</dbReference>
<name>A0ABX8TJI1_9CAUL</name>
<keyword evidence="2" id="KW-1185">Reference proteome</keyword>
<dbReference type="Pfam" id="PF13365">
    <property type="entry name" value="Trypsin_2"/>
    <property type="match status" value="1"/>
</dbReference>